<dbReference type="KEGG" id="coh:EAV92_23955"/>
<gene>
    <name evidence="2" type="ORF">EAV92_23955</name>
</gene>
<dbReference type="AlphaFoldDB" id="A0A3G3K487"/>
<organism evidence="2 3">
    <name type="scientific">Cohnella candidum</name>
    <dbReference type="NCBI Taxonomy" id="2674991"/>
    <lineage>
        <taxon>Bacteria</taxon>
        <taxon>Bacillati</taxon>
        <taxon>Bacillota</taxon>
        <taxon>Bacilli</taxon>
        <taxon>Bacillales</taxon>
        <taxon>Paenibacillaceae</taxon>
        <taxon>Cohnella</taxon>
    </lineage>
</organism>
<keyword evidence="3" id="KW-1185">Reference proteome</keyword>
<dbReference type="EMBL" id="CP033433">
    <property type="protein sequence ID" value="AYQ75326.1"/>
    <property type="molecule type" value="Genomic_DNA"/>
</dbReference>
<evidence type="ECO:0000259" key="1">
    <source>
        <dbReference type="Pfam" id="PF12760"/>
    </source>
</evidence>
<feature type="domain" description="Transposase zinc-ribbon" evidence="1">
    <location>
        <begin position="24"/>
        <end position="70"/>
    </location>
</feature>
<evidence type="ECO:0000313" key="3">
    <source>
        <dbReference type="Proteomes" id="UP000269097"/>
    </source>
</evidence>
<evidence type="ECO:0000313" key="2">
    <source>
        <dbReference type="EMBL" id="AYQ75326.1"/>
    </source>
</evidence>
<accession>A0A3G3K487</accession>
<dbReference type="InterPro" id="IPR024442">
    <property type="entry name" value="Transposase_Zn_ribbon"/>
</dbReference>
<sequence length="319" mass="36968">MGGTIVLAPKYHPAYNEFCRRFDTEKACEQALFEAKWPNGFVCPVCRHSRAYSIRTRRLTLFECVECRHQTTVIAGTIMEGSRTSLMKWMHALILHVLPSGYSAKEISRILEVTYKTAWLICHKIRHAMGNAETKELLTGLVRIQPSHYRRVDRTTAQFLKIWRQPVLAAATISEDGNFTDLRIRKIAECEIERNRVNPDVIRTFVKESVDSKTVHPVVVPEFYGSDRSPEFTLQLHHARAWINGVYSGGVGEKHLQAYLDQYCFRFPERQNVFFDKLLKWSLVTPRISYPDLIHKRNTTTSRRRSNLRKQAHFGFAAV</sequence>
<protein>
    <submittedName>
        <fullName evidence="2">IS1595 family transposase</fullName>
    </submittedName>
</protein>
<dbReference type="Pfam" id="PF12760">
    <property type="entry name" value="Zn_ribbon_IS1595"/>
    <property type="match status" value="1"/>
</dbReference>
<dbReference type="Proteomes" id="UP000269097">
    <property type="component" value="Chromosome"/>
</dbReference>
<reference evidence="2 3" key="1">
    <citation type="submission" date="2018-10" db="EMBL/GenBank/DDBJ databases">
        <title>Genome Sequence of Cohnella sp.</title>
        <authorList>
            <person name="Srinivasan S."/>
            <person name="Kim M.K."/>
        </authorList>
    </citation>
    <scope>NUCLEOTIDE SEQUENCE [LARGE SCALE GENOMIC DNA]</scope>
    <source>
        <strain evidence="2 3">18JY8-7</strain>
    </source>
</reference>
<name>A0A3G3K487_9BACL</name>
<proteinExistence type="predicted"/>